<dbReference type="GO" id="GO:0004412">
    <property type="term" value="F:homoserine dehydrogenase activity"/>
    <property type="evidence" value="ECO:0007669"/>
    <property type="project" value="UniProtKB-EC"/>
</dbReference>
<evidence type="ECO:0000256" key="5">
    <source>
        <dbReference type="ARBA" id="ARBA00013213"/>
    </source>
</evidence>
<evidence type="ECO:0000256" key="6">
    <source>
        <dbReference type="ARBA" id="ARBA00013376"/>
    </source>
</evidence>
<feature type="binding site" evidence="15">
    <location>
        <begin position="9"/>
        <end position="16"/>
    </location>
    <ligand>
        <name>NADP(+)</name>
        <dbReference type="ChEBI" id="CHEBI:58349"/>
    </ligand>
</feature>
<dbReference type="InterPro" id="IPR016204">
    <property type="entry name" value="HDH"/>
</dbReference>
<dbReference type="Pfam" id="PF03447">
    <property type="entry name" value="NAD_binding_3"/>
    <property type="match status" value="1"/>
</dbReference>
<dbReference type="SUPFAM" id="SSF55021">
    <property type="entry name" value="ACT-like"/>
    <property type="match status" value="1"/>
</dbReference>
<dbReference type="CDD" id="cd04881">
    <property type="entry name" value="ACT_HSDH-Hom"/>
    <property type="match status" value="1"/>
</dbReference>
<evidence type="ECO:0000256" key="14">
    <source>
        <dbReference type="PIRSR" id="PIRSR000098-1"/>
    </source>
</evidence>
<dbReference type="SUPFAM" id="SSF51735">
    <property type="entry name" value="NAD(P)-binding Rossmann-fold domains"/>
    <property type="match status" value="1"/>
</dbReference>
<dbReference type="InterPro" id="IPR002912">
    <property type="entry name" value="ACT_dom"/>
</dbReference>
<evidence type="ECO:0000256" key="15">
    <source>
        <dbReference type="PIRSR" id="PIRSR000098-2"/>
    </source>
</evidence>
<protein>
    <recommendedName>
        <fullName evidence="6">Homoserine dehydrogenase</fullName>
        <ecNumber evidence="5">1.1.1.3</ecNumber>
    </recommendedName>
</protein>
<keyword evidence="8" id="KW-0791">Threonine biosynthesis</keyword>
<dbReference type="FunFam" id="3.30.70.260:FF:000030">
    <property type="entry name" value="Homoserine dehydrogenase"/>
    <property type="match status" value="1"/>
</dbReference>
<evidence type="ECO:0000256" key="7">
    <source>
        <dbReference type="ARBA" id="ARBA00022605"/>
    </source>
</evidence>
<dbReference type="EMBL" id="FOKI01000015">
    <property type="protein sequence ID" value="SFB17248.1"/>
    <property type="molecule type" value="Genomic_DNA"/>
</dbReference>
<comment type="cofactor">
    <cofactor evidence="1">
        <name>a metal cation</name>
        <dbReference type="ChEBI" id="CHEBI:25213"/>
    </cofactor>
</comment>
<keyword evidence="11" id="KW-0915">Sodium</keyword>
<comment type="catalytic activity">
    <reaction evidence="13">
        <text>L-homoserine + NADP(+) = L-aspartate 4-semialdehyde + NADPH + H(+)</text>
        <dbReference type="Rhea" id="RHEA:15761"/>
        <dbReference type="ChEBI" id="CHEBI:15378"/>
        <dbReference type="ChEBI" id="CHEBI:57476"/>
        <dbReference type="ChEBI" id="CHEBI:57783"/>
        <dbReference type="ChEBI" id="CHEBI:58349"/>
        <dbReference type="ChEBI" id="CHEBI:537519"/>
        <dbReference type="EC" id="1.1.1.3"/>
    </reaction>
    <physiologicalReaction direction="right-to-left" evidence="13">
        <dbReference type="Rhea" id="RHEA:15763"/>
    </physiologicalReaction>
</comment>
<dbReference type="InterPro" id="IPR005106">
    <property type="entry name" value="Asp/hSer_DH_NAD-bd"/>
</dbReference>
<sequence length="428" mass="47558">MKKVKVGLLGLGNVGKGVWKILNMNKDELQKRSGYDIEISKILVNDLNKNRNIDVPRELLTTNFEEILMDDTIEIVVEAIGGVEPSVDYMVRAMKRKKHIVTANKMAIGTNGKILLKTAKEEKVMFYYEASVGGGIPIIHGLKESLTANKIEEVIGIINGTTNYILTKMTLEGLDFHQALKEAQEKGYAEADPTSDIESFDAMYKLSILSSLAFDTMVNIDSIHREGITNIRSIDIEYAKEFGYVIKPLAIVKERDGQLELRVHPTMIPQTHPLANVNDSFNAVFIKGNAVGDLMLCGRGAGELPTGSAVVGDIVSILRNKENISCEFNSKKVDKSNDIKDMDCIQSEYYVRITVKDKPGILGEISTVFGENNVSILSVIQKGKREKQVTLVFITHSTLEGNINKAIERIKSLEDAEKIENIIRIENL</sequence>
<dbReference type="InterPro" id="IPR045865">
    <property type="entry name" value="ACT-like_dom_sf"/>
</dbReference>
<evidence type="ECO:0000256" key="1">
    <source>
        <dbReference type="ARBA" id="ARBA00001920"/>
    </source>
</evidence>
<dbReference type="Gene3D" id="3.30.360.10">
    <property type="entry name" value="Dihydrodipicolinate Reductase, domain 2"/>
    <property type="match status" value="1"/>
</dbReference>
<dbReference type="FunFam" id="3.30.360.10:FF:000005">
    <property type="entry name" value="Homoserine dehydrogenase"/>
    <property type="match status" value="1"/>
</dbReference>
<dbReference type="PANTHER" id="PTHR43331:SF1">
    <property type="entry name" value="HOMOSERINE DEHYDROGENASE"/>
    <property type="match status" value="1"/>
</dbReference>
<evidence type="ECO:0000256" key="13">
    <source>
        <dbReference type="ARBA" id="ARBA00048841"/>
    </source>
</evidence>
<dbReference type="GO" id="GO:0009088">
    <property type="term" value="P:threonine biosynthetic process"/>
    <property type="evidence" value="ECO:0007669"/>
    <property type="project" value="UniProtKB-UniPathway"/>
</dbReference>
<evidence type="ECO:0000256" key="4">
    <source>
        <dbReference type="ARBA" id="ARBA00006753"/>
    </source>
</evidence>
<feature type="binding site" evidence="15">
    <location>
        <position position="105"/>
    </location>
    <ligand>
        <name>NADPH</name>
        <dbReference type="ChEBI" id="CHEBI:57783"/>
    </ligand>
</feature>
<comment type="similarity">
    <text evidence="4">Belongs to the homoserine dehydrogenase family.</text>
</comment>
<dbReference type="EC" id="1.1.1.3" evidence="5"/>
<dbReference type="SUPFAM" id="SSF55347">
    <property type="entry name" value="Glyceraldehyde-3-phosphate dehydrogenase-like, C-terminal domain"/>
    <property type="match status" value="1"/>
</dbReference>
<keyword evidence="9 15" id="KW-0521">NADP</keyword>
<evidence type="ECO:0000313" key="17">
    <source>
        <dbReference type="EMBL" id="SFB17248.1"/>
    </source>
</evidence>
<feature type="active site" description="Proton donor" evidence="14">
    <location>
        <position position="205"/>
    </location>
</feature>
<accession>A0A1I0YYG0</accession>
<dbReference type="Pfam" id="PF01842">
    <property type="entry name" value="ACT"/>
    <property type="match status" value="1"/>
</dbReference>
<dbReference type="UniPathway" id="UPA00051">
    <property type="reaction ID" value="UER00465"/>
</dbReference>
<dbReference type="GO" id="GO:0009086">
    <property type="term" value="P:methionine biosynthetic process"/>
    <property type="evidence" value="ECO:0007669"/>
    <property type="project" value="UniProtKB-KW"/>
</dbReference>
<proteinExistence type="inferred from homology"/>
<evidence type="ECO:0000256" key="12">
    <source>
        <dbReference type="ARBA" id="ARBA00023167"/>
    </source>
</evidence>
<evidence type="ECO:0000256" key="11">
    <source>
        <dbReference type="ARBA" id="ARBA00023053"/>
    </source>
</evidence>
<dbReference type="InterPro" id="IPR001342">
    <property type="entry name" value="HDH_cat"/>
</dbReference>
<comment type="pathway">
    <text evidence="3">Amino-acid biosynthesis; L-methionine biosynthesis via de novo pathway; L-homoserine from L-aspartate: step 3/3.</text>
</comment>
<dbReference type="GO" id="GO:0050661">
    <property type="term" value="F:NADP binding"/>
    <property type="evidence" value="ECO:0007669"/>
    <property type="project" value="InterPro"/>
</dbReference>
<keyword evidence="10" id="KW-0560">Oxidoreductase</keyword>
<dbReference type="InterPro" id="IPR036291">
    <property type="entry name" value="NAD(P)-bd_dom_sf"/>
</dbReference>
<evidence type="ECO:0000256" key="3">
    <source>
        <dbReference type="ARBA" id="ARBA00005062"/>
    </source>
</evidence>
<dbReference type="AlphaFoldDB" id="A0A1I0YYG0"/>
<keyword evidence="7" id="KW-0028">Amino-acid biosynthesis</keyword>
<dbReference type="Gene3D" id="3.30.70.260">
    <property type="match status" value="1"/>
</dbReference>
<evidence type="ECO:0000259" key="16">
    <source>
        <dbReference type="PROSITE" id="PS51671"/>
    </source>
</evidence>
<dbReference type="STRING" id="84698.SAMN04488528_101560"/>
<evidence type="ECO:0000256" key="2">
    <source>
        <dbReference type="ARBA" id="ARBA00005056"/>
    </source>
</evidence>
<name>A0A1I0YYG0_9CLOT</name>
<dbReference type="PROSITE" id="PS51671">
    <property type="entry name" value="ACT"/>
    <property type="match status" value="1"/>
</dbReference>
<dbReference type="Proteomes" id="UP000198619">
    <property type="component" value="Unassembled WGS sequence"/>
</dbReference>
<evidence type="ECO:0000313" key="18">
    <source>
        <dbReference type="Proteomes" id="UP000198619"/>
    </source>
</evidence>
<gene>
    <name evidence="17" type="ORF">SAMN04488528_101560</name>
</gene>
<dbReference type="NCBIfam" id="NF004976">
    <property type="entry name" value="PRK06349.1"/>
    <property type="match status" value="1"/>
</dbReference>
<dbReference type="Gene3D" id="3.40.50.720">
    <property type="entry name" value="NAD(P)-binding Rossmann-like Domain"/>
    <property type="match status" value="1"/>
</dbReference>
<keyword evidence="12" id="KW-0486">Methionine biosynthesis</keyword>
<evidence type="ECO:0000256" key="9">
    <source>
        <dbReference type="ARBA" id="ARBA00022857"/>
    </source>
</evidence>
<reference evidence="17 18" key="1">
    <citation type="submission" date="2016-10" db="EMBL/GenBank/DDBJ databases">
        <authorList>
            <person name="de Groot N.N."/>
        </authorList>
    </citation>
    <scope>NUCLEOTIDE SEQUENCE [LARGE SCALE GENOMIC DNA]</scope>
    <source>
        <strain evidence="17 18">DSM 12271</strain>
    </source>
</reference>
<dbReference type="PIRSF" id="PIRSF000098">
    <property type="entry name" value="Homoser_dehydrog"/>
    <property type="match status" value="1"/>
</dbReference>
<organism evidence="17 18">
    <name type="scientific">Clostridium frigidicarnis</name>
    <dbReference type="NCBI Taxonomy" id="84698"/>
    <lineage>
        <taxon>Bacteria</taxon>
        <taxon>Bacillati</taxon>
        <taxon>Bacillota</taxon>
        <taxon>Clostridia</taxon>
        <taxon>Eubacteriales</taxon>
        <taxon>Clostridiaceae</taxon>
        <taxon>Clostridium</taxon>
    </lineage>
</organism>
<dbReference type="OrthoDB" id="9808167at2"/>
<dbReference type="Pfam" id="PF00742">
    <property type="entry name" value="Homoserine_dh"/>
    <property type="match status" value="1"/>
</dbReference>
<comment type="pathway">
    <text evidence="2">Amino-acid biosynthesis; L-threonine biosynthesis; L-threonine from L-aspartate: step 3/5.</text>
</comment>
<evidence type="ECO:0000256" key="8">
    <source>
        <dbReference type="ARBA" id="ARBA00022697"/>
    </source>
</evidence>
<keyword evidence="18" id="KW-1185">Reference proteome</keyword>
<dbReference type="RefSeq" id="WP_090041339.1">
    <property type="nucleotide sequence ID" value="NZ_FOKI01000015.1"/>
</dbReference>
<feature type="domain" description="ACT" evidence="16">
    <location>
        <begin position="350"/>
        <end position="424"/>
    </location>
</feature>
<dbReference type="UniPathway" id="UPA00050">
    <property type="reaction ID" value="UER00063"/>
</dbReference>
<feature type="binding site" evidence="15">
    <location>
        <position position="190"/>
    </location>
    <ligand>
        <name>L-homoserine</name>
        <dbReference type="ChEBI" id="CHEBI:57476"/>
    </ligand>
</feature>
<evidence type="ECO:0000256" key="10">
    <source>
        <dbReference type="ARBA" id="ARBA00023002"/>
    </source>
</evidence>
<dbReference type="PANTHER" id="PTHR43331">
    <property type="entry name" value="HOMOSERINE DEHYDROGENASE"/>
    <property type="match status" value="1"/>
</dbReference>